<evidence type="ECO:0000256" key="1">
    <source>
        <dbReference type="ARBA" id="ARBA00000830"/>
    </source>
</evidence>
<dbReference type="SUPFAM" id="SSF56784">
    <property type="entry name" value="HAD-like"/>
    <property type="match status" value="1"/>
</dbReference>
<dbReference type="PANTHER" id="PTHR43434:SF1">
    <property type="entry name" value="PHOSPHOGLYCOLATE PHOSPHATASE"/>
    <property type="match status" value="1"/>
</dbReference>
<comment type="pathway">
    <text evidence="2">Organic acid metabolism; glycolate biosynthesis; glycolate from 2-phosphoglycolate: step 1/1.</text>
</comment>
<reference evidence="5" key="1">
    <citation type="submission" date="2020-10" db="EMBL/GenBank/DDBJ databases">
        <authorList>
            <person name="Gilroy R."/>
        </authorList>
    </citation>
    <scope>NUCLEOTIDE SEQUENCE</scope>
    <source>
        <strain evidence="5">17073</strain>
    </source>
</reference>
<protein>
    <recommendedName>
        <fullName evidence="4">phosphoglycolate phosphatase</fullName>
        <ecNumber evidence="4">3.1.3.18</ecNumber>
    </recommendedName>
</protein>
<dbReference type="Gene3D" id="1.10.150.240">
    <property type="entry name" value="Putative phosphatase, domain 2"/>
    <property type="match status" value="1"/>
</dbReference>
<dbReference type="GO" id="GO:0008967">
    <property type="term" value="F:phosphoglycolate phosphatase activity"/>
    <property type="evidence" value="ECO:0007669"/>
    <property type="project" value="UniProtKB-EC"/>
</dbReference>
<evidence type="ECO:0000313" key="5">
    <source>
        <dbReference type="EMBL" id="HIU39020.1"/>
    </source>
</evidence>
<sequence length="215" mass="24530">MIDWSRTDAIVFDMDGTLWDAVDSYCEIWNRCFAMFDTDLRIHRPELLACMGMPLDEIYRRLTVGRIVPDASAFLPAVEREEAQMMSKLGGRPYPGMQEGIRRLSESYPVFLLSNCGVSGLADMMRFTGITPYVREAITFGATQRRKSENLRWLKKKYGFMQPVYVGDTEGDCQETHLAGLPFVYASYGFGTCSDADLAVDTFQEIVDYFLNLKR</sequence>
<name>A0A9D1IK18_9BACT</name>
<dbReference type="AlphaFoldDB" id="A0A9D1IK18"/>
<dbReference type="InterPro" id="IPR050155">
    <property type="entry name" value="HAD-like_hydrolase_sf"/>
</dbReference>
<evidence type="ECO:0000256" key="3">
    <source>
        <dbReference type="ARBA" id="ARBA00006171"/>
    </source>
</evidence>
<dbReference type="InterPro" id="IPR041492">
    <property type="entry name" value="HAD_2"/>
</dbReference>
<reference evidence="5" key="2">
    <citation type="journal article" date="2021" name="PeerJ">
        <title>Extensive microbial diversity within the chicken gut microbiome revealed by metagenomics and culture.</title>
        <authorList>
            <person name="Gilroy R."/>
            <person name="Ravi A."/>
            <person name="Getino M."/>
            <person name="Pursley I."/>
            <person name="Horton D.L."/>
            <person name="Alikhan N.F."/>
            <person name="Baker D."/>
            <person name="Gharbi K."/>
            <person name="Hall N."/>
            <person name="Watson M."/>
            <person name="Adriaenssens E.M."/>
            <person name="Foster-Nyarko E."/>
            <person name="Jarju S."/>
            <person name="Secka A."/>
            <person name="Antonio M."/>
            <person name="Oren A."/>
            <person name="Chaudhuri R.R."/>
            <person name="La Ragione R."/>
            <person name="Hildebrand F."/>
            <person name="Pallen M.J."/>
        </authorList>
    </citation>
    <scope>NUCLEOTIDE SEQUENCE</scope>
    <source>
        <strain evidence="5">17073</strain>
    </source>
</reference>
<dbReference type="Proteomes" id="UP000824076">
    <property type="component" value="Unassembled WGS sequence"/>
</dbReference>
<dbReference type="GO" id="GO:0006281">
    <property type="term" value="P:DNA repair"/>
    <property type="evidence" value="ECO:0007669"/>
    <property type="project" value="TreeGrafter"/>
</dbReference>
<evidence type="ECO:0000313" key="6">
    <source>
        <dbReference type="Proteomes" id="UP000824076"/>
    </source>
</evidence>
<evidence type="ECO:0000256" key="4">
    <source>
        <dbReference type="ARBA" id="ARBA00013078"/>
    </source>
</evidence>
<dbReference type="Gene3D" id="3.40.50.1000">
    <property type="entry name" value="HAD superfamily/HAD-like"/>
    <property type="match status" value="1"/>
</dbReference>
<accession>A0A9D1IK18</accession>
<gene>
    <name evidence="5" type="ORF">IAD18_05080</name>
</gene>
<dbReference type="InterPro" id="IPR023198">
    <property type="entry name" value="PGP-like_dom2"/>
</dbReference>
<dbReference type="InterPro" id="IPR036412">
    <property type="entry name" value="HAD-like_sf"/>
</dbReference>
<dbReference type="PANTHER" id="PTHR43434">
    <property type="entry name" value="PHOSPHOGLYCOLATE PHOSPHATASE"/>
    <property type="match status" value="1"/>
</dbReference>
<proteinExistence type="inferred from homology"/>
<keyword evidence="5" id="KW-0378">Hydrolase</keyword>
<comment type="catalytic activity">
    <reaction evidence="1">
        <text>2-phosphoglycolate + H2O = glycolate + phosphate</text>
        <dbReference type="Rhea" id="RHEA:14369"/>
        <dbReference type="ChEBI" id="CHEBI:15377"/>
        <dbReference type="ChEBI" id="CHEBI:29805"/>
        <dbReference type="ChEBI" id="CHEBI:43474"/>
        <dbReference type="ChEBI" id="CHEBI:58033"/>
        <dbReference type="EC" id="3.1.3.18"/>
    </reaction>
</comment>
<dbReference type="EMBL" id="DVMS01000145">
    <property type="protein sequence ID" value="HIU39020.1"/>
    <property type="molecule type" value="Genomic_DNA"/>
</dbReference>
<dbReference type="InterPro" id="IPR023214">
    <property type="entry name" value="HAD_sf"/>
</dbReference>
<organism evidence="5 6">
    <name type="scientific">Candidatus Limisoma intestinavium</name>
    <dbReference type="NCBI Taxonomy" id="2840856"/>
    <lineage>
        <taxon>Bacteria</taxon>
        <taxon>Pseudomonadati</taxon>
        <taxon>Bacteroidota</taxon>
        <taxon>Bacteroidia</taxon>
        <taxon>Bacteroidales</taxon>
        <taxon>Candidatus Limisoma</taxon>
    </lineage>
</organism>
<comment type="similarity">
    <text evidence="3">Belongs to the HAD-like hydrolase superfamily. CbbY/CbbZ/Gph/YieH family.</text>
</comment>
<evidence type="ECO:0000256" key="2">
    <source>
        <dbReference type="ARBA" id="ARBA00004818"/>
    </source>
</evidence>
<comment type="caution">
    <text evidence="5">The sequence shown here is derived from an EMBL/GenBank/DDBJ whole genome shotgun (WGS) entry which is preliminary data.</text>
</comment>
<dbReference type="EC" id="3.1.3.18" evidence="4"/>
<dbReference type="Pfam" id="PF13419">
    <property type="entry name" value="HAD_2"/>
    <property type="match status" value="1"/>
</dbReference>